<dbReference type="PROSITE" id="PS51186">
    <property type="entry name" value="GNAT"/>
    <property type="match status" value="1"/>
</dbReference>
<dbReference type="CDD" id="cd04301">
    <property type="entry name" value="NAT_SF"/>
    <property type="match status" value="1"/>
</dbReference>
<gene>
    <name evidence="2" type="ORF">A8806_106203</name>
</gene>
<dbReference type="SUPFAM" id="SSF55729">
    <property type="entry name" value="Acyl-CoA N-acyltransferases (Nat)"/>
    <property type="match status" value="1"/>
</dbReference>
<sequence length="249" mass="28035">MDEQFVNITADNLENEHLCCAIADKKHQGGVAAKKQWLQERLAEGHVFRKLDTKGKVFIEYAPLETAWVPVYGANYLYIYCLWVSGSYKGNGYAKSLLEYCISDAKAQGKSGVCVLSSKKKKPYLTDKKFMAKFGFETVDTAAGDYELLALSFDGTKPHLSERAKKMETEEKELTIYYGMQCPFIKNSVLQVKDTCERHNVPLNLIAVDSLDKAKNVPGIFNNWAVFRDGKFETVQMLNEGGIKKMLGL</sequence>
<dbReference type="InterPro" id="IPR016181">
    <property type="entry name" value="Acyl_CoA_acyltransferase"/>
</dbReference>
<dbReference type="GO" id="GO:0016747">
    <property type="term" value="F:acyltransferase activity, transferring groups other than amino-acyl groups"/>
    <property type="evidence" value="ECO:0007669"/>
    <property type="project" value="InterPro"/>
</dbReference>
<evidence type="ECO:0000313" key="2">
    <source>
        <dbReference type="EMBL" id="PWJ29465.1"/>
    </source>
</evidence>
<dbReference type="Pfam" id="PF14268">
    <property type="entry name" value="YoaP"/>
    <property type="match status" value="1"/>
</dbReference>
<dbReference type="AlphaFoldDB" id="A0A2Y9C5A0"/>
<feature type="domain" description="N-acetyltransferase" evidence="1">
    <location>
        <begin position="6"/>
        <end position="154"/>
    </location>
</feature>
<protein>
    <submittedName>
        <fullName evidence="2">Acetyltransferase (GNAT) family protein</fullName>
    </submittedName>
</protein>
<accession>A0A2Y9C5A0</accession>
<evidence type="ECO:0000313" key="3">
    <source>
        <dbReference type="Proteomes" id="UP000245845"/>
    </source>
</evidence>
<reference evidence="2 3" key="1">
    <citation type="submission" date="2018-05" db="EMBL/GenBank/DDBJ databases">
        <title>The Hungate 1000. A catalogue of reference genomes from the rumen microbiome.</title>
        <authorList>
            <person name="Kelly W."/>
        </authorList>
    </citation>
    <scope>NUCLEOTIDE SEQUENCE [LARGE SCALE GENOMIC DNA]</scope>
    <source>
        <strain evidence="2 3">NLAE-zl-C242</strain>
    </source>
</reference>
<dbReference type="EMBL" id="QGDL01000006">
    <property type="protein sequence ID" value="PWJ29465.1"/>
    <property type="molecule type" value="Genomic_DNA"/>
</dbReference>
<dbReference type="RefSeq" id="WP_109731311.1">
    <property type="nucleotide sequence ID" value="NZ_BAAACK010000026.1"/>
</dbReference>
<proteinExistence type="predicted"/>
<dbReference type="Gene3D" id="3.40.630.30">
    <property type="match status" value="1"/>
</dbReference>
<dbReference type="Pfam" id="PF00583">
    <property type="entry name" value="Acetyltransf_1"/>
    <property type="match status" value="1"/>
</dbReference>
<dbReference type="InterPro" id="IPR000182">
    <property type="entry name" value="GNAT_dom"/>
</dbReference>
<evidence type="ECO:0000259" key="1">
    <source>
        <dbReference type="PROSITE" id="PS51186"/>
    </source>
</evidence>
<dbReference type="OrthoDB" id="3172674at2"/>
<dbReference type="Proteomes" id="UP000245845">
    <property type="component" value="Unassembled WGS sequence"/>
</dbReference>
<dbReference type="InterPro" id="IPR025685">
    <property type="entry name" value="YoaP-like_dom"/>
</dbReference>
<keyword evidence="3" id="KW-1185">Reference proteome</keyword>
<organism evidence="2 3">
    <name type="scientific">Faecalicatena orotica</name>
    <dbReference type="NCBI Taxonomy" id="1544"/>
    <lineage>
        <taxon>Bacteria</taxon>
        <taxon>Bacillati</taxon>
        <taxon>Bacillota</taxon>
        <taxon>Clostridia</taxon>
        <taxon>Lachnospirales</taxon>
        <taxon>Lachnospiraceae</taxon>
        <taxon>Faecalicatena</taxon>
    </lineage>
</organism>
<comment type="caution">
    <text evidence="2">The sequence shown here is derived from an EMBL/GenBank/DDBJ whole genome shotgun (WGS) entry which is preliminary data.</text>
</comment>
<name>A0A2Y9C5A0_9FIRM</name>
<keyword evidence="2" id="KW-0808">Transferase</keyword>